<dbReference type="GO" id="GO:0050863">
    <property type="term" value="P:regulation of T cell activation"/>
    <property type="evidence" value="ECO:0007669"/>
    <property type="project" value="UniProtKB-ARBA"/>
</dbReference>
<dbReference type="AlphaFoldDB" id="H3B5U8"/>
<dbReference type="PANTHER" id="PTHR24100">
    <property type="entry name" value="BUTYROPHILIN"/>
    <property type="match status" value="1"/>
</dbReference>
<dbReference type="InParanoid" id="H3B5U8"/>
<dbReference type="STRING" id="7897.ENSLACP00000017269"/>
<evidence type="ECO:0000256" key="2">
    <source>
        <dbReference type="ARBA" id="ARBA00022729"/>
    </source>
</evidence>
<reference evidence="9" key="1">
    <citation type="submission" date="2011-08" db="EMBL/GenBank/DDBJ databases">
        <title>The draft genome of Latimeria chalumnae.</title>
        <authorList>
            <person name="Di Palma F."/>
            <person name="Alfoldi J."/>
            <person name="Johnson J."/>
            <person name="Berlin A."/>
            <person name="Gnerre S."/>
            <person name="Jaffe D."/>
            <person name="MacCallum I."/>
            <person name="Young S."/>
            <person name="Walker B.J."/>
            <person name="Lander E."/>
            <person name="Lindblad-Toh K."/>
        </authorList>
    </citation>
    <scope>NUCLEOTIDE SEQUENCE [LARGE SCALE GENOMIC DNA]</scope>
    <source>
        <strain evidence="9">Wild caught</strain>
    </source>
</reference>
<dbReference type="Proteomes" id="UP000008672">
    <property type="component" value="Unassembled WGS sequence"/>
</dbReference>
<keyword evidence="5" id="KW-0325">Glycoprotein</keyword>
<dbReference type="Pfam" id="PF22705">
    <property type="entry name" value="C2-set_3"/>
    <property type="match status" value="1"/>
</dbReference>
<evidence type="ECO:0000259" key="7">
    <source>
        <dbReference type="PROSITE" id="PS50835"/>
    </source>
</evidence>
<feature type="domain" description="Ig-like" evidence="7">
    <location>
        <begin position="32"/>
        <end position="126"/>
    </location>
</feature>
<dbReference type="InterPro" id="IPR036179">
    <property type="entry name" value="Ig-like_dom_sf"/>
</dbReference>
<gene>
    <name evidence="8" type="primary">LOC102365733</name>
</gene>
<dbReference type="PANTHER" id="PTHR24100:SF147">
    <property type="entry name" value="BUTYROPHILIN-LIKE 12"/>
    <property type="match status" value="1"/>
</dbReference>
<evidence type="ECO:0000256" key="1">
    <source>
        <dbReference type="ARBA" id="ARBA00004370"/>
    </source>
</evidence>
<dbReference type="InterPro" id="IPR003599">
    <property type="entry name" value="Ig_sub"/>
</dbReference>
<keyword evidence="2" id="KW-0732">Signal</keyword>
<dbReference type="InterPro" id="IPR013783">
    <property type="entry name" value="Ig-like_fold"/>
</dbReference>
<keyword evidence="9" id="KW-1185">Reference proteome</keyword>
<dbReference type="EMBL" id="AFYH01049567">
    <property type="status" value="NOT_ANNOTATED_CDS"/>
    <property type="molecule type" value="Genomic_DNA"/>
</dbReference>
<dbReference type="InterPro" id="IPR050504">
    <property type="entry name" value="IgSF_BTN/MOG"/>
</dbReference>
<evidence type="ECO:0000313" key="9">
    <source>
        <dbReference type="Proteomes" id="UP000008672"/>
    </source>
</evidence>
<dbReference type="SUPFAM" id="SSF48726">
    <property type="entry name" value="Immunoglobulin"/>
    <property type="match status" value="2"/>
</dbReference>
<proteinExistence type="predicted"/>
<dbReference type="InterPro" id="IPR007110">
    <property type="entry name" value="Ig-like_dom"/>
</dbReference>
<keyword evidence="4" id="KW-1015">Disulfide bond</keyword>
<dbReference type="EMBL" id="AFYH01049568">
    <property type="status" value="NOT_ANNOTATED_CDS"/>
    <property type="molecule type" value="Genomic_DNA"/>
</dbReference>
<dbReference type="Gene3D" id="2.60.40.10">
    <property type="entry name" value="Immunoglobulins"/>
    <property type="match status" value="2"/>
</dbReference>
<reference evidence="8" key="2">
    <citation type="submission" date="2025-08" db="UniProtKB">
        <authorList>
            <consortium name="Ensembl"/>
        </authorList>
    </citation>
    <scope>IDENTIFICATION</scope>
</reference>
<name>H3B5U8_LATCH</name>
<keyword evidence="3" id="KW-0472">Membrane</keyword>
<dbReference type="Pfam" id="PF07686">
    <property type="entry name" value="V-set"/>
    <property type="match status" value="1"/>
</dbReference>
<dbReference type="OMA" id="FRYYDFF"/>
<dbReference type="GO" id="GO:1903037">
    <property type="term" value="P:regulation of leukocyte cell-cell adhesion"/>
    <property type="evidence" value="ECO:0007669"/>
    <property type="project" value="UniProtKB-ARBA"/>
</dbReference>
<dbReference type="GO" id="GO:0005102">
    <property type="term" value="F:signaling receptor binding"/>
    <property type="evidence" value="ECO:0007669"/>
    <property type="project" value="TreeGrafter"/>
</dbReference>
<dbReference type="GO" id="GO:0009897">
    <property type="term" value="C:external side of plasma membrane"/>
    <property type="evidence" value="ECO:0007669"/>
    <property type="project" value="TreeGrafter"/>
</dbReference>
<evidence type="ECO:0000256" key="5">
    <source>
        <dbReference type="ARBA" id="ARBA00023180"/>
    </source>
</evidence>
<evidence type="ECO:0000256" key="6">
    <source>
        <dbReference type="ARBA" id="ARBA00023319"/>
    </source>
</evidence>
<dbReference type="HOGENOM" id="CLU_1197239_0_0_1"/>
<dbReference type="GeneTree" id="ENSGT00940000154641"/>
<protein>
    <recommendedName>
        <fullName evidence="7">Ig-like domain-containing protein</fullName>
    </recommendedName>
</protein>
<reference evidence="8" key="3">
    <citation type="submission" date="2025-09" db="UniProtKB">
        <authorList>
            <consortium name="Ensembl"/>
        </authorList>
    </citation>
    <scope>IDENTIFICATION</scope>
</reference>
<dbReference type="InterPro" id="IPR053896">
    <property type="entry name" value="BTN3A2-like_Ig-C"/>
</dbReference>
<keyword evidence="6" id="KW-0393">Immunoglobulin domain</keyword>
<dbReference type="Ensembl" id="ENSLACT00000017396.1">
    <property type="protein sequence ID" value="ENSLACP00000017269.1"/>
    <property type="gene ID" value="ENSLACG00000015211.1"/>
</dbReference>
<dbReference type="PROSITE" id="PS50835">
    <property type="entry name" value="IG_LIKE"/>
    <property type="match status" value="2"/>
</dbReference>
<sequence length="232" mass="26547">LNQNVWYYFKIIILKVCFISDAMKVVNTVPYSDVLLPCNFPFVEGTKDMFFSWEKGEVVVHSFNQDQDQPKEQDPSYRGRTALDKNELPKGNVSLLLKKVTPSDAGIYICNAAGRSEKRKHSVKLNVYGVSKYEPKSVSSEEIDGGKLRCVSSWWYKEPIITWRDNHKIDLSKNAKTKVTEKRKDGAMKVESILEHTPEPKVHYFCTVQDGDYQKTVRAVISHGETIHGDEL</sequence>
<accession>H3B5U8</accession>
<dbReference type="eggNOG" id="ENOG502SP2P">
    <property type="taxonomic scope" value="Eukaryota"/>
</dbReference>
<comment type="subcellular location">
    <subcellularLocation>
        <location evidence="1">Membrane</location>
    </subcellularLocation>
</comment>
<dbReference type="Bgee" id="ENSLACG00000015211">
    <property type="expression patterns" value="Expressed in pectoral fin and 6 other cell types or tissues"/>
</dbReference>
<evidence type="ECO:0000313" key="8">
    <source>
        <dbReference type="Ensembl" id="ENSLACP00000017269.1"/>
    </source>
</evidence>
<dbReference type="SMART" id="SM00409">
    <property type="entry name" value="IG"/>
    <property type="match status" value="1"/>
</dbReference>
<feature type="domain" description="Ig-like" evidence="7">
    <location>
        <begin position="135"/>
        <end position="222"/>
    </location>
</feature>
<evidence type="ECO:0000256" key="4">
    <source>
        <dbReference type="ARBA" id="ARBA00023157"/>
    </source>
</evidence>
<organism evidence="8 9">
    <name type="scientific">Latimeria chalumnae</name>
    <name type="common">Coelacanth</name>
    <dbReference type="NCBI Taxonomy" id="7897"/>
    <lineage>
        <taxon>Eukaryota</taxon>
        <taxon>Metazoa</taxon>
        <taxon>Chordata</taxon>
        <taxon>Craniata</taxon>
        <taxon>Vertebrata</taxon>
        <taxon>Euteleostomi</taxon>
        <taxon>Coelacanthiformes</taxon>
        <taxon>Coelacanthidae</taxon>
        <taxon>Latimeria</taxon>
    </lineage>
</organism>
<dbReference type="GO" id="GO:0001817">
    <property type="term" value="P:regulation of cytokine production"/>
    <property type="evidence" value="ECO:0007669"/>
    <property type="project" value="TreeGrafter"/>
</dbReference>
<evidence type="ECO:0000256" key="3">
    <source>
        <dbReference type="ARBA" id="ARBA00023136"/>
    </source>
</evidence>
<dbReference type="FunFam" id="2.60.40.10:FF:000142">
    <property type="entry name" value="V-set domain-containing T-cell activation inhibitor 1"/>
    <property type="match status" value="1"/>
</dbReference>
<dbReference type="InterPro" id="IPR013106">
    <property type="entry name" value="Ig_V-set"/>
</dbReference>
<dbReference type="GO" id="GO:0050852">
    <property type="term" value="P:T cell receptor signaling pathway"/>
    <property type="evidence" value="ECO:0007669"/>
    <property type="project" value="TreeGrafter"/>
</dbReference>